<evidence type="ECO:0000256" key="1">
    <source>
        <dbReference type="ARBA" id="ARBA00006484"/>
    </source>
</evidence>
<dbReference type="PRINTS" id="PR00080">
    <property type="entry name" value="SDRFAMILY"/>
</dbReference>
<evidence type="ECO:0008006" key="3">
    <source>
        <dbReference type="Google" id="ProtNLM"/>
    </source>
</evidence>
<dbReference type="PANTHER" id="PTHR42879:SF6">
    <property type="entry name" value="NADPH-DEPENDENT REDUCTASE BACG"/>
    <property type="match status" value="1"/>
</dbReference>
<reference evidence="2" key="1">
    <citation type="submission" date="2018-05" db="EMBL/GenBank/DDBJ databases">
        <authorList>
            <person name="Lanie J.A."/>
            <person name="Ng W.-L."/>
            <person name="Kazmierczak K.M."/>
            <person name="Andrzejewski T.M."/>
            <person name="Davidsen T.M."/>
            <person name="Wayne K.J."/>
            <person name="Tettelin H."/>
            <person name="Glass J.I."/>
            <person name="Rusch D."/>
            <person name="Podicherti R."/>
            <person name="Tsui H.-C.T."/>
            <person name="Winkler M.E."/>
        </authorList>
    </citation>
    <scope>NUCLEOTIDE SEQUENCE</scope>
</reference>
<dbReference type="FunFam" id="3.40.50.720:FF:000084">
    <property type="entry name" value="Short-chain dehydrogenase reductase"/>
    <property type="match status" value="1"/>
</dbReference>
<dbReference type="PANTHER" id="PTHR42879">
    <property type="entry name" value="3-OXOACYL-(ACYL-CARRIER-PROTEIN) REDUCTASE"/>
    <property type="match status" value="1"/>
</dbReference>
<evidence type="ECO:0000313" key="2">
    <source>
        <dbReference type="EMBL" id="SUZ68013.1"/>
    </source>
</evidence>
<feature type="non-terminal residue" evidence="2">
    <location>
        <position position="1"/>
    </location>
</feature>
<gene>
    <name evidence="2" type="ORF">METZ01_LOCUS20867</name>
</gene>
<dbReference type="Gene3D" id="3.40.50.720">
    <property type="entry name" value="NAD(P)-binding Rossmann-like Domain"/>
    <property type="match status" value="1"/>
</dbReference>
<dbReference type="EMBL" id="UINC01001027">
    <property type="protein sequence ID" value="SUZ68013.1"/>
    <property type="molecule type" value="Genomic_DNA"/>
</dbReference>
<sequence length="258" mass="27151">VDLSGKNALVTGGSLGLGRAMASAFHSAGANVALLARRDIHLEDAKEEIEQNGPGKVCAYQCDVTNAAEIETVHKQVVEAMGAVDILVNNAGKSEAHPFMSISDAVWQADLDLKLFAAIRLARHVIPNMITNRWGRIINVLNTAAKAPPPGSAPTSVSRAAGMALTKVLAGEVAPHNILVNALLIGHIKSDQIQRAYDASDRSTSFEQFVAEAGTRLPMGRMGEASEVADVAMFLASEHASYLTGCAINMDGGLSRVV</sequence>
<dbReference type="AlphaFoldDB" id="A0A381PR97"/>
<dbReference type="PRINTS" id="PR00081">
    <property type="entry name" value="GDHRDH"/>
</dbReference>
<comment type="similarity">
    <text evidence="1">Belongs to the short-chain dehydrogenases/reductases (SDR) family.</text>
</comment>
<dbReference type="InterPro" id="IPR050259">
    <property type="entry name" value="SDR"/>
</dbReference>
<dbReference type="SUPFAM" id="SSF51735">
    <property type="entry name" value="NAD(P)-binding Rossmann-fold domains"/>
    <property type="match status" value="1"/>
</dbReference>
<dbReference type="Pfam" id="PF13561">
    <property type="entry name" value="adh_short_C2"/>
    <property type="match status" value="1"/>
</dbReference>
<accession>A0A381PR97</accession>
<protein>
    <recommendedName>
        <fullName evidence="3">Short-chain dehydrogenase</fullName>
    </recommendedName>
</protein>
<dbReference type="InterPro" id="IPR036291">
    <property type="entry name" value="NAD(P)-bd_dom_sf"/>
</dbReference>
<dbReference type="InterPro" id="IPR002347">
    <property type="entry name" value="SDR_fam"/>
</dbReference>
<name>A0A381PR97_9ZZZZ</name>
<proteinExistence type="inferred from homology"/>
<organism evidence="2">
    <name type="scientific">marine metagenome</name>
    <dbReference type="NCBI Taxonomy" id="408172"/>
    <lineage>
        <taxon>unclassified sequences</taxon>
        <taxon>metagenomes</taxon>
        <taxon>ecological metagenomes</taxon>
    </lineage>
</organism>